<evidence type="ECO:0000313" key="3">
    <source>
        <dbReference type="Proteomes" id="UP001517367"/>
    </source>
</evidence>
<feature type="compositionally biased region" description="Basic and acidic residues" evidence="1">
    <location>
        <begin position="154"/>
        <end position="164"/>
    </location>
</feature>
<dbReference type="RefSeq" id="WP_138731031.1">
    <property type="nucleotide sequence ID" value="NZ_SRMP02000022.1"/>
</dbReference>
<protein>
    <submittedName>
        <fullName evidence="2">Uncharacterized protein</fullName>
    </submittedName>
</protein>
<dbReference type="EMBL" id="SRMP02000022">
    <property type="protein sequence ID" value="MFN0292214.1"/>
    <property type="molecule type" value="Genomic_DNA"/>
</dbReference>
<reference evidence="2 3" key="1">
    <citation type="submission" date="2024-12" db="EMBL/GenBank/DDBJ databases">
        <authorList>
            <person name="Hu S."/>
        </authorList>
    </citation>
    <scope>NUCLEOTIDE SEQUENCE [LARGE SCALE GENOMIC DNA]</scope>
    <source>
        <strain evidence="2 3">P-25</strain>
    </source>
</reference>
<name>A0ABW9JKM0_9SPHI</name>
<feature type="region of interest" description="Disordered" evidence="1">
    <location>
        <begin position="145"/>
        <end position="164"/>
    </location>
</feature>
<evidence type="ECO:0000256" key="1">
    <source>
        <dbReference type="SAM" id="MobiDB-lite"/>
    </source>
</evidence>
<proteinExistence type="predicted"/>
<accession>A0ABW9JKM0</accession>
<dbReference type="Proteomes" id="UP001517367">
    <property type="component" value="Unassembled WGS sequence"/>
</dbReference>
<comment type="caution">
    <text evidence="2">The sequence shown here is derived from an EMBL/GenBank/DDBJ whole genome shotgun (WGS) entry which is preliminary data.</text>
</comment>
<evidence type="ECO:0000313" key="2">
    <source>
        <dbReference type="EMBL" id="MFN0292214.1"/>
    </source>
</evidence>
<keyword evidence="3" id="KW-1185">Reference proteome</keyword>
<sequence>MIIKLGEDKSFTGKQFKKAEVKKMVQDYRATIDTKKELNFAHFTVKEILDLFIENGVIKGPVNLQKPDIGIEYGVKIYIGKHTTTNTCPPYREADYKDKNTTIICNTKVIGFRKYLDILDDTKAITIPIANDPGDGLDQATVCPPDCGDGVPDDGPRDGFDVGN</sequence>
<gene>
    <name evidence="2" type="ORF">E5L68_012475</name>
</gene>
<organism evidence="2 3">
    <name type="scientific">Pedobacter helvus</name>
    <dbReference type="NCBI Taxonomy" id="2563444"/>
    <lineage>
        <taxon>Bacteria</taxon>
        <taxon>Pseudomonadati</taxon>
        <taxon>Bacteroidota</taxon>
        <taxon>Sphingobacteriia</taxon>
        <taxon>Sphingobacteriales</taxon>
        <taxon>Sphingobacteriaceae</taxon>
        <taxon>Pedobacter</taxon>
    </lineage>
</organism>